<comment type="similarity">
    <text evidence="5">Belongs to the SURF1 family.</text>
</comment>
<dbReference type="InterPro" id="IPR002994">
    <property type="entry name" value="Surf1/Shy1"/>
</dbReference>
<dbReference type="RefSeq" id="XP_064770563.1">
    <property type="nucleotide sequence ID" value="XM_064910290.1"/>
</dbReference>
<comment type="subcellular location">
    <subcellularLocation>
        <location evidence="1">Membrane</location>
    </subcellularLocation>
    <subcellularLocation>
        <location evidence="5">Mitochondrion inner membrane</location>
        <topology evidence="5">Multi-pass membrane protein</topology>
    </subcellularLocation>
</comment>
<comment type="function">
    <text evidence="5">Probably involved in the biogenesis of the COX complex.</text>
</comment>
<name>A0ABR1FCF2_9ASCO</name>
<keyword evidence="2 5" id="KW-0812">Transmembrane</keyword>
<comment type="caution">
    <text evidence="6">The sequence shown here is derived from an EMBL/GenBank/DDBJ whole genome shotgun (WGS) entry which is preliminary data.</text>
</comment>
<keyword evidence="5" id="KW-0999">Mitochondrion inner membrane</keyword>
<evidence type="ECO:0000256" key="2">
    <source>
        <dbReference type="ARBA" id="ARBA00022692"/>
    </source>
</evidence>
<protein>
    <recommendedName>
        <fullName evidence="5">SURF1-like protein</fullName>
    </recommendedName>
</protein>
<dbReference type="PROSITE" id="PS50895">
    <property type="entry name" value="SURF1"/>
    <property type="match status" value="1"/>
</dbReference>
<sequence>MPIISFGLAAWQVYRLEWKTNLIAEYENRLLLPPLVLPPKLDSEAINKLQYRRVLTKGKFRYDQEFQVGPRLYEGENGYAVITPFEREDGSTILINRGWIRKDMADQSKRSKAAMPEGPVFVEGLIKSPAKPNYFTPKNVPEKNEFYFVDVEEFARMTNAEPVIIEELVTQYLDSDAFVSWETLSDQGIPIGRLPKHDLRNTHSQYIATWAGVFLATSVMCVMMLRSPKTSKARKVQHARKYYS</sequence>
<keyword evidence="7" id="KW-1185">Reference proteome</keyword>
<evidence type="ECO:0000256" key="1">
    <source>
        <dbReference type="ARBA" id="ARBA00004370"/>
    </source>
</evidence>
<evidence type="ECO:0000313" key="6">
    <source>
        <dbReference type="EMBL" id="KAK7207530.1"/>
    </source>
</evidence>
<dbReference type="GeneID" id="90035802"/>
<gene>
    <name evidence="6" type="ORF">BZA70DRAFT_234272</name>
</gene>
<comment type="caution">
    <text evidence="5">Lacks conserved residue(s) required for the propagation of feature annotation.</text>
</comment>
<organism evidence="6 7">
    <name type="scientific">Myxozyma melibiosi</name>
    <dbReference type="NCBI Taxonomy" id="54550"/>
    <lineage>
        <taxon>Eukaryota</taxon>
        <taxon>Fungi</taxon>
        <taxon>Dikarya</taxon>
        <taxon>Ascomycota</taxon>
        <taxon>Saccharomycotina</taxon>
        <taxon>Lipomycetes</taxon>
        <taxon>Lipomycetales</taxon>
        <taxon>Lipomycetaceae</taxon>
        <taxon>Myxozyma</taxon>
    </lineage>
</organism>
<dbReference type="PANTHER" id="PTHR23427">
    <property type="entry name" value="SURFEIT LOCUS PROTEIN"/>
    <property type="match status" value="1"/>
</dbReference>
<dbReference type="Pfam" id="PF02104">
    <property type="entry name" value="SURF1"/>
    <property type="match status" value="1"/>
</dbReference>
<keyword evidence="3 5" id="KW-1133">Transmembrane helix</keyword>
<keyword evidence="5" id="KW-0496">Mitochondrion</keyword>
<evidence type="ECO:0000256" key="3">
    <source>
        <dbReference type="ARBA" id="ARBA00022989"/>
    </source>
</evidence>
<evidence type="ECO:0000256" key="5">
    <source>
        <dbReference type="RuleBase" id="RU363076"/>
    </source>
</evidence>
<dbReference type="EMBL" id="JBBJBU010000001">
    <property type="protein sequence ID" value="KAK7207530.1"/>
    <property type="molecule type" value="Genomic_DNA"/>
</dbReference>
<evidence type="ECO:0000256" key="4">
    <source>
        <dbReference type="ARBA" id="ARBA00023136"/>
    </source>
</evidence>
<feature type="transmembrane region" description="Helical" evidence="5">
    <location>
        <begin position="206"/>
        <end position="225"/>
    </location>
</feature>
<dbReference type="PANTHER" id="PTHR23427:SF2">
    <property type="entry name" value="SURFEIT LOCUS PROTEIN 1"/>
    <property type="match status" value="1"/>
</dbReference>
<dbReference type="CDD" id="cd06662">
    <property type="entry name" value="SURF1"/>
    <property type="match status" value="1"/>
</dbReference>
<dbReference type="InterPro" id="IPR045214">
    <property type="entry name" value="Surf1/Surf4"/>
</dbReference>
<accession>A0ABR1FCF2</accession>
<proteinExistence type="inferred from homology"/>
<keyword evidence="4 5" id="KW-0472">Membrane</keyword>
<dbReference type="Proteomes" id="UP001498771">
    <property type="component" value="Unassembled WGS sequence"/>
</dbReference>
<evidence type="ECO:0000313" key="7">
    <source>
        <dbReference type="Proteomes" id="UP001498771"/>
    </source>
</evidence>
<reference evidence="6 7" key="1">
    <citation type="submission" date="2024-03" db="EMBL/GenBank/DDBJ databases">
        <title>Genome-scale model development and genomic sequencing of the oleaginous clade Lipomyces.</title>
        <authorList>
            <consortium name="Lawrence Berkeley National Laboratory"/>
            <person name="Czajka J.J."/>
            <person name="Han Y."/>
            <person name="Kim J."/>
            <person name="Mondo S.J."/>
            <person name="Hofstad B.A."/>
            <person name="Robles A."/>
            <person name="Haridas S."/>
            <person name="Riley R."/>
            <person name="LaButti K."/>
            <person name="Pangilinan J."/>
            <person name="Andreopoulos W."/>
            <person name="Lipzen A."/>
            <person name="Yan J."/>
            <person name="Wang M."/>
            <person name="Ng V."/>
            <person name="Grigoriev I.V."/>
            <person name="Spatafora J.W."/>
            <person name="Magnuson J.K."/>
            <person name="Baker S.E."/>
            <person name="Pomraning K.R."/>
        </authorList>
    </citation>
    <scope>NUCLEOTIDE SEQUENCE [LARGE SCALE GENOMIC DNA]</scope>
    <source>
        <strain evidence="6 7">Phaff 52-87</strain>
    </source>
</reference>